<dbReference type="Proteomes" id="UP000627781">
    <property type="component" value="Unassembled WGS sequence"/>
</dbReference>
<name>A0ABR8PTM0_9CLOT</name>
<dbReference type="RefSeq" id="WP_191768371.1">
    <property type="nucleotide sequence ID" value="NZ_JACSRA010000011.1"/>
</dbReference>
<protein>
    <submittedName>
        <fullName evidence="1">Uncharacterized protein</fullName>
    </submittedName>
</protein>
<dbReference type="Pfam" id="PF18937">
    <property type="entry name" value="DUF5685"/>
    <property type="match status" value="1"/>
</dbReference>
<reference evidence="1 2" key="1">
    <citation type="submission" date="2020-08" db="EMBL/GenBank/DDBJ databases">
        <title>A Genomic Blueprint of the Chicken Gut Microbiome.</title>
        <authorList>
            <person name="Gilroy R."/>
            <person name="Ravi A."/>
            <person name="Getino M."/>
            <person name="Pursley I."/>
            <person name="Horton D.L."/>
            <person name="Alikhan N.-F."/>
            <person name="Baker D."/>
            <person name="Gharbi K."/>
            <person name="Hall N."/>
            <person name="Watson M."/>
            <person name="Adriaenssens E.M."/>
            <person name="Foster-Nyarko E."/>
            <person name="Jarju S."/>
            <person name="Secka A."/>
            <person name="Antonio M."/>
            <person name="Oren A."/>
            <person name="Chaudhuri R."/>
            <person name="La Ragione R.M."/>
            <person name="Hildebrand F."/>
            <person name="Pallen M.J."/>
        </authorList>
    </citation>
    <scope>NUCLEOTIDE SEQUENCE [LARGE SCALE GENOMIC DNA]</scope>
    <source>
        <strain evidence="1 2">Sa3CVN1</strain>
    </source>
</reference>
<accession>A0ABR8PTM0</accession>
<sequence length="288" mass="33532">MFGYITPVKDELKIKDYETFRNYYCGLCMAIKNNFGNIPRIGLNYDATFFAVLLDSLYKEPTNTYNSSCIKHPIKKRTCIKENIPLTYTANLNIALIYYNALDDVIDDNNLVSKTISLVLLPYKRKMIYNNIDNIVKTNLNELHSMETSNNSFPLDEITHPFGHIIGEILKEAPFTFNRDTPKIRNSLYTFGYSFGKWIYLIDALDDLTNDMDNGKFNPIEKSYNKKNLPYERLVKEIKEAMDFLLMGLAMNCSDLLKELPIEKNEGIIYNVINRGLIEKYMNIYYKL</sequence>
<keyword evidence="2" id="KW-1185">Reference proteome</keyword>
<evidence type="ECO:0000313" key="1">
    <source>
        <dbReference type="EMBL" id="MBD7911497.1"/>
    </source>
</evidence>
<dbReference type="InterPro" id="IPR043740">
    <property type="entry name" value="DUF5685"/>
</dbReference>
<proteinExistence type="predicted"/>
<comment type="caution">
    <text evidence="1">The sequence shown here is derived from an EMBL/GenBank/DDBJ whole genome shotgun (WGS) entry which is preliminary data.</text>
</comment>
<dbReference type="EMBL" id="JACSRA010000011">
    <property type="protein sequence ID" value="MBD7911497.1"/>
    <property type="molecule type" value="Genomic_DNA"/>
</dbReference>
<organism evidence="1 2">
    <name type="scientific">Clostridium cibarium</name>
    <dbReference type="NCBI Taxonomy" id="2762247"/>
    <lineage>
        <taxon>Bacteria</taxon>
        <taxon>Bacillati</taxon>
        <taxon>Bacillota</taxon>
        <taxon>Clostridia</taxon>
        <taxon>Eubacteriales</taxon>
        <taxon>Clostridiaceae</taxon>
        <taxon>Clostridium</taxon>
    </lineage>
</organism>
<gene>
    <name evidence="1" type="ORF">H9661_09030</name>
</gene>
<evidence type="ECO:0000313" key="2">
    <source>
        <dbReference type="Proteomes" id="UP000627781"/>
    </source>
</evidence>